<keyword evidence="2" id="KW-0012">Acyltransferase</keyword>
<keyword evidence="1" id="KW-0808">Transferase</keyword>
<feature type="domain" description="N-acetyltransferase" evidence="4">
    <location>
        <begin position="4"/>
        <end position="165"/>
    </location>
</feature>
<proteinExistence type="inferred from homology"/>
<evidence type="ECO:0000256" key="3">
    <source>
        <dbReference type="ARBA" id="ARBA00038502"/>
    </source>
</evidence>
<evidence type="ECO:0000256" key="1">
    <source>
        <dbReference type="ARBA" id="ARBA00022679"/>
    </source>
</evidence>
<evidence type="ECO:0000259" key="4">
    <source>
        <dbReference type="PROSITE" id="PS51186"/>
    </source>
</evidence>
<reference evidence="5 6" key="1">
    <citation type="submission" date="2024-02" db="EMBL/GenBank/DDBJ databases">
        <title>Whole genome sequencing of Parabacteroides sp. AD58.</title>
        <authorList>
            <person name="Chaplin A.V."/>
            <person name="Pikina A.P."/>
            <person name="Sokolova S.R."/>
            <person name="Korostin D.O."/>
            <person name="Efimov B.A."/>
        </authorList>
    </citation>
    <scope>NUCLEOTIDE SEQUENCE [LARGE SCALE GENOMIC DNA]</scope>
    <source>
        <strain evidence="5 6">AD58</strain>
    </source>
</reference>
<gene>
    <name evidence="5" type="ORF">NEE14_002930</name>
</gene>
<dbReference type="Pfam" id="PF13420">
    <property type="entry name" value="Acetyltransf_4"/>
    <property type="match status" value="1"/>
</dbReference>
<organism evidence="5 6">
    <name type="scientific">Parabacteroides absconsus</name>
    <dbReference type="NCBI Taxonomy" id="2951805"/>
    <lineage>
        <taxon>Bacteria</taxon>
        <taxon>Pseudomonadati</taxon>
        <taxon>Bacteroidota</taxon>
        <taxon>Bacteroidia</taxon>
        <taxon>Bacteroidales</taxon>
        <taxon>Tannerellaceae</taxon>
        <taxon>Parabacteroides</taxon>
    </lineage>
</organism>
<dbReference type="CDD" id="cd04301">
    <property type="entry name" value="NAT_SF"/>
    <property type="match status" value="1"/>
</dbReference>
<dbReference type="PROSITE" id="PS51186">
    <property type="entry name" value="GNAT"/>
    <property type="match status" value="1"/>
</dbReference>
<dbReference type="EMBL" id="CP146284">
    <property type="protein sequence ID" value="WWV66961.1"/>
    <property type="molecule type" value="Genomic_DNA"/>
</dbReference>
<dbReference type="RefSeq" id="WP_251967432.1">
    <property type="nucleotide sequence ID" value="NZ_CP146284.1"/>
</dbReference>
<evidence type="ECO:0000256" key="2">
    <source>
        <dbReference type="ARBA" id="ARBA00023315"/>
    </source>
</evidence>
<dbReference type="SUPFAM" id="SSF55729">
    <property type="entry name" value="Acyl-CoA N-acyltransferases (Nat)"/>
    <property type="match status" value="1"/>
</dbReference>
<dbReference type="Gene3D" id="3.40.630.30">
    <property type="match status" value="1"/>
</dbReference>
<dbReference type="PANTHER" id="PTHR43792">
    <property type="entry name" value="GNAT FAMILY, PUTATIVE (AFU_ORTHOLOGUE AFUA_3G00765)-RELATED-RELATED"/>
    <property type="match status" value="1"/>
</dbReference>
<dbReference type="PANTHER" id="PTHR43792:SF8">
    <property type="entry name" value="[RIBOSOMAL PROTEIN US5]-ALANINE N-ACETYLTRANSFERASE"/>
    <property type="match status" value="1"/>
</dbReference>
<name>A0ABZ2IMW0_9BACT</name>
<keyword evidence="6" id="KW-1185">Reference proteome</keyword>
<protein>
    <submittedName>
        <fullName evidence="5">N-acetyltransferase family protein</fullName>
    </submittedName>
</protein>
<dbReference type="InterPro" id="IPR051531">
    <property type="entry name" value="N-acetyltransferase"/>
</dbReference>
<sequence>MSTVHFRRVTEEDVVPILAIYAPYVTDSAITFEYDVPSEEEFRQRIRTISAEYPYFVCESDGQIIGYAYAHRHMERAAYQWNAEISIYIRQGFTGKGLGKTMCQALIDLLRLQGIRNVFSCVTIPNERSAHLHHSMEFSTEGIFQNAGYKCGKWQTIAWFRKNIAPYTNEPAPFSPISRIDRQLIDSILEKNAASLLPR</sequence>
<dbReference type="Proteomes" id="UP001320603">
    <property type="component" value="Chromosome"/>
</dbReference>
<evidence type="ECO:0000313" key="5">
    <source>
        <dbReference type="EMBL" id="WWV66961.1"/>
    </source>
</evidence>
<accession>A0ABZ2IMW0</accession>
<dbReference type="InterPro" id="IPR000182">
    <property type="entry name" value="GNAT_dom"/>
</dbReference>
<dbReference type="InterPro" id="IPR016181">
    <property type="entry name" value="Acyl_CoA_acyltransferase"/>
</dbReference>
<evidence type="ECO:0000313" key="6">
    <source>
        <dbReference type="Proteomes" id="UP001320603"/>
    </source>
</evidence>
<comment type="similarity">
    <text evidence="3">Belongs to the acetyltransferase family. RimJ subfamily.</text>
</comment>